<dbReference type="OrthoDB" id="57427at2157"/>
<keyword evidence="2" id="KW-0489">Methyltransferase</keyword>
<dbReference type="RefSeq" id="WP_109942182.1">
    <property type="nucleotide sequence ID" value="NZ_CP176366.1"/>
</dbReference>
<dbReference type="InterPro" id="IPR025714">
    <property type="entry name" value="Methyltranfer_dom"/>
</dbReference>
<keyword evidence="3" id="KW-1185">Reference proteome</keyword>
<name>A0A2V2MXV5_9EURY</name>
<dbReference type="InterPro" id="IPR029063">
    <property type="entry name" value="SAM-dependent_MTases_sf"/>
</dbReference>
<dbReference type="Pfam" id="PF13847">
    <property type="entry name" value="Methyltransf_31"/>
    <property type="match status" value="1"/>
</dbReference>
<gene>
    <name evidence="2" type="ORF">DLD82_16230</name>
</gene>
<dbReference type="GO" id="GO:0032259">
    <property type="term" value="P:methylation"/>
    <property type="evidence" value="ECO:0007669"/>
    <property type="project" value="UniProtKB-KW"/>
</dbReference>
<dbReference type="CDD" id="cd02440">
    <property type="entry name" value="AdoMet_MTases"/>
    <property type="match status" value="1"/>
</dbReference>
<accession>A0A2V2MXV5</accession>
<dbReference type="Gene3D" id="3.40.50.150">
    <property type="entry name" value="Vaccinia Virus protein VP39"/>
    <property type="match status" value="1"/>
</dbReference>
<protein>
    <submittedName>
        <fullName evidence="2">Class I SAM-dependent methyltransferase</fullName>
    </submittedName>
</protein>
<dbReference type="Proteomes" id="UP000245934">
    <property type="component" value="Unassembled WGS sequence"/>
</dbReference>
<comment type="caution">
    <text evidence="2">The sequence shown here is derived from an EMBL/GenBank/DDBJ whole genome shotgun (WGS) entry which is preliminary data.</text>
</comment>
<proteinExistence type="predicted"/>
<dbReference type="GeneID" id="97607987"/>
<keyword evidence="2" id="KW-0808">Transferase</keyword>
<dbReference type="AlphaFoldDB" id="A0A2V2MXV5"/>
<sequence>MSNRDLKYSINWEEARQAIRSERAGRSKVTFDPDYIKSSAGDFSKRVQSNDYEFGRKPVEIIDSILDSSMDVLEIGPGPGTLTIPLSKKVRSITCIDTNPQNIAHLQKNLDDSGCSNVKIIQADWTKMNDSELADSYDLVVCSHFLWMIPDLKEHISRMENAARKYCVIIQPAGRSNFVKKVYEEIVGVPYRGEFEPDADYFAYVIVREWGRLCKVDHYSFTNSTSPQERLRMTAGFIGRFKEVDNDVAKRIMEMIEKEIPEDGLFTETNHAVVMWWSPDKSQ</sequence>
<evidence type="ECO:0000313" key="2">
    <source>
        <dbReference type="EMBL" id="PWR70216.1"/>
    </source>
</evidence>
<dbReference type="EMBL" id="QGMZ01000045">
    <property type="protein sequence ID" value="PWR70216.1"/>
    <property type="molecule type" value="Genomic_DNA"/>
</dbReference>
<evidence type="ECO:0000313" key="3">
    <source>
        <dbReference type="Proteomes" id="UP000245934"/>
    </source>
</evidence>
<dbReference type="GO" id="GO:0008168">
    <property type="term" value="F:methyltransferase activity"/>
    <property type="evidence" value="ECO:0007669"/>
    <property type="project" value="UniProtKB-KW"/>
</dbReference>
<evidence type="ECO:0000259" key="1">
    <source>
        <dbReference type="Pfam" id="PF13847"/>
    </source>
</evidence>
<dbReference type="SUPFAM" id="SSF53335">
    <property type="entry name" value="S-adenosyl-L-methionine-dependent methyltransferases"/>
    <property type="match status" value="1"/>
</dbReference>
<reference evidence="2 3" key="1">
    <citation type="submission" date="2018-05" db="EMBL/GenBank/DDBJ databases">
        <title>Draft genome of Methanospirillum stamsii Pt1.</title>
        <authorList>
            <person name="Dueholm M.S."/>
            <person name="Nielsen P.H."/>
            <person name="Bakmann L.F."/>
            <person name="Otzen D.E."/>
        </authorList>
    </citation>
    <scope>NUCLEOTIDE SEQUENCE [LARGE SCALE GENOMIC DNA]</scope>
    <source>
        <strain evidence="2 3">Pt1</strain>
    </source>
</reference>
<feature type="domain" description="Methyltransferase" evidence="1">
    <location>
        <begin position="67"/>
        <end position="183"/>
    </location>
</feature>
<organism evidence="2 3">
    <name type="scientific">Methanospirillum stamsii</name>
    <dbReference type="NCBI Taxonomy" id="1277351"/>
    <lineage>
        <taxon>Archaea</taxon>
        <taxon>Methanobacteriati</taxon>
        <taxon>Methanobacteriota</taxon>
        <taxon>Stenosarchaea group</taxon>
        <taxon>Methanomicrobia</taxon>
        <taxon>Methanomicrobiales</taxon>
        <taxon>Methanospirillaceae</taxon>
        <taxon>Methanospirillum</taxon>
    </lineage>
</organism>